<evidence type="ECO:0000313" key="2">
    <source>
        <dbReference type="EMBL" id="QIZ72599.1"/>
    </source>
</evidence>
<sequence>MKWGTVAITGANGQVGRQLLASLRGRCATTIALVREPANLPASEVIADWTNSAEAREAIARSEAIVHLAGSLKPARGDYTAANLETTQALLSEIAGDRTRRLVFLSYVGAHEEATNPYLRTKAQAERLLQASGCPVTIFRCTHIVGSPHNPGRTAQNWLAEAGKTVLVLGSGRQQIAPIYLDDVVGAIVAALDRDRDGIFELAGPECRSLDEWIRAFNGGDRVKLVHLPASIARCLPRIVPDLPGALIEVMLAPSVGNPDAAIAAFGIQLTSLTQVWRSD</sequence>
<dbReference type="RefSeq" id="WP_168570747.1">
    <property type="nucleotide sequence ID" value="NZ_CP051167.1"/>
</dbReference>
<proteinExistence type="predicted"/>
<organism evidence="2 3">
    <name type="scientific">Oxynema aestuarii AP17</name>
    <dbReference type="NCBI Taxonomy" id="2064643"/>
    <lineage>
        <taxon>Bacteria</taxon>
        <taxon>Bacillati</taxon>
        <taxon>Cyanobacteriota</taxon>
        <taxon>Cyanophyceae</taxon>
        <taxon>Oscillatoriophycideae</taxon>
        <taxon>Oscillatoriales</taxon>
        <taxon>Oscillatoriaceae</taxon>
        <taxon>Oxynema</taxon>
        <taxon>Oxynema aestuarii</taxon>
    </lineage>
</organism>
<name>A0A6H1U4P8_9CYAN</name>
<dbReference type="InterPro" id="IPR036291">
    <property type="entry name" value="NAD(P)-bd_dom_sf"/>
</dbReference>
<dbReference type="InterPro" id="IPR050177">
    <property type="entry name" value="Lipid_A_modif_metabolic_enz"/>
</dbReference>
<evidence type="ECO:0000313" key="3">
    <source>
        <dbReference type="Proteomes" id="UP000500857"/>
    </source>
</evidence>
<dbReference type="AlphaFoldDB" id="A0A6H1U4P8"/>
<dbReference type="Pfam" id="PF01370">
    <property type="entry name" value="Epimerase"/>
    <property type="match status" value="1"/>
</dbReference>
<gene>
    <name evidence="2" type="ORF">HCG48_20040</name>
</gene>
<dbReference type="EMBL" id="CP051167">
    <property type="protein sequence ID" value="QIZ72599.1"/>
    <property type="molecule type" value="Genomic_DNA"/>
</dbReference>
<dbReference type="PANTHER" id="PTHR43245">
    <property type="entry name" value="BIFUNCTIONAL POLYMYXIN RESISTANCE PROTEIN ARNA"/>
    <property type="match status" value="1"/>
</dbReference>
<dbReference type="KEGG" id="oxy:HCG48_20040"/>
<dbReference type="Proteomes" id="UP000500857">
    <property type="component" value="Chromosome"/>
</dbReference>
<keyword evidence="3" id="KW-1185">Reference proteome</keyword>
<dbReference type="InterPro" id="IPR001509">
    <property type="entry name" value="Epimerase_deHydtase"/>
</dbReference>
<protein>
    <submittedName>
        <fullName evidence="2">NAD-dependent epimerase/dehydratase family protein</fullName>
    </submittedName>
</protein>
<dbReference type="Gene3D" id="3.40.50.720">
    <property type="entry name" value="NAD(P)-binding Rossmann-like Domain"/>
    <property type="match status" value="1"/>
</dbReference>
<accession>A0A6H1U4P8</accession>
<reference evidence="2 3" key="1">
    <citation type="submission" date="2020-04" db="EMBL/GenBank/DDBJ databases">
        <authorList>
            <person name="Basu S."/>
            <person name="Maruthanayagam V."/>
            <person name="Chakraborty S."/>
            <person name="Pramanik A."/>
            <person name="Mukherjee J."/>
            <person name="Brink B."/>
        </authorList>
    </citation>
    <scope>NUCLEOTIDE SEQUENCE [LARGE SCALE GENOMIC DNA]</scope>
    <source>
        <strain evidence="2 3">AP17</strain>
    </source>
</reference>
<feature type="domain" description="NAD-dependent epimerase/dehydratase" evidence="1">
    <location>
        <begin position="6"/>
        <end position="197"/>
    </location>
</feature>
<dbReference type="SUPFAM" id="SSF51735">
    <property type="entry name" value="NAD(P)-binding Rossmann-fold domains"/>
    <property type="match status" value="1"/>
</dbReference>
<evidence type="ECO:0000259" key="1">
    <source>
        <dbReference type="Pfam" id="PF01370"/>
    </source>
</evidence>